<gene>
    <name evidence="1" type="ORF">QWY31_00385</name>
</gene>
<organism evidence="1 2">
    <name type="scientific">Shiella aurantiaca</name>
    <dbReference type="NCBI Taxonomy" id="3058365"/>
    <lineage>
        <taxon>Bacteria</taxon>
        <taxon>Pseudomonadati</taxon>
        <taxon>Bacteroidota</taxon>
        <taxon>Cytophagia</taxon>
        <taxon>Cytophagales</taxon>
        <taxon>Shiellaceae</taxon>
        <taxon>Shiella</taxon>
    </lineage>
</organism>
<dbReference type="EMBL" id="JAUHJS010000001">
    <property type="protein sequence ID" value="MDN4163932.1"/>
    <property type="molecule type" value="Genomic_DNA"/>
</dbReference>
<reference evidence="1" key="1">
    <citation type="submission" date="2023-06" db="EMBL/GenBank/DDBJ databases">
        <title>Cytophagales bacterium Strain LB-30, isolated from soil.</title>
        <authorList>
            <person name="Liu B."/>
        </authorList>
    </citation>
    <scope>NUCLEOTIDE SEQUENCE</scope>
    <source>
        <strain evidence="1">LB-30</strain>
    </source>
</reference>
<keyword evidence="2" id="KW-1185">Reference proteome</keyword>
<evidence type="ECO:0000313" key="1">
    <source>
        <dbReference type="EMBL" id="MDN4163932.1"/>
    </source>
</evidence>
<accession>A0ABT8F0G3</accession>
<name>A0ABT8F0G3_9BACT</name>
<proteinExistence type="predicted"/>
<protein>
    <submittedName>
        <fullName evidence="1">Uncharacterized protein</fullName>
    </submittedName>
</protein>
<evidence type="ECO:0000313" key="2">
    <source>
        <dbReference type="Proteomes" id="UP001168552"/>
    </source>
</evidence>
<sequence>MKQPYALYIDARKLDYLSSDIRIAQGKFFKDYKTEMNTYCIGAVMLVKSPFAFLMHKAISVLENPPGETYFAFTETEALKKTEKFLNKIKVTSS</sequence>
<dbReference type="Proteomes" id="UP001168552">
    <property type="component" value="Unassembled WGS sequence"/>
</dbReference>
<comment type="caution">
    <text evidence="1">The sequence shown here is derived from an EMBL/GenBank/DDBJ whole genome shotgun (WGS) entry which is preliminary data.</text>
</comment>